<dbReference type="Gene3D" id="2.170.130.10">
    <property type="entry name" value="TonB-dependent receptor, plug domain"/>
    <property type="match status" value="1"/>
</dbReference>
<keyword evidence="6" id="KW-0732">Signal</keyword>
<dbReference type="GO" id="GO:0009279">
    <property type="term" value="C:cell outer membrane"/>
    <property type="evidence" value="ECO:0007669"/>
    <property type="project" value="UniProtKB-SubCell"/>
</dbReference>
<evidence type="ECO:0000313" key="12">
    <source>
        <dbReference type="Proteomes" id="UP000195953"/>
    </source>
</evidence>
<dbReference type="STRING" id="48664.BER92_10050"/>
<dbReference type="Proteomes" id="UP000195877">
    <property type="component" value="Chromosome 1"/>
</dbReference>
<evidence type="ECO:0000259" key="8">
    <source>
        <dbReference type="Pfam" id="PF07715"/>
    </source>
</evidence>
<reference evidence="10 12" key="2">
    <citation type="submission" date="2017-05" db="EMBL/GenBank/DDBJ databases">
        <authorList>
            <person name="Song R."/>
            <person name="Chenine A.L."/>
            <person name="Ruprecht R.M."/>
        </authorList>
    </citation>
    <scope>NUCLEOTIDE SEQUENCE [LARGE SCALE GENOMIC DNA]</scope>
    <source>
        <strain evidence="10">PD5205</strain>
    </source>
</reference>
<evidence type="ECO:0000256" key="4">
    <source>
        <dbReference type="RuleBase" id="RU003357"/>
    </source>
</evidence>
<feature type="domain" description="TonB-dependent receptor-like beta-barrel" evidence="7">
    <location>
        <begin position="425"/>
        <end position="857"/>
    </location>
</feature>
<evidence type="ECO:0000256" key="1">
    <source>
        <dbReference type="ARBA" id="ARBA00004442"/>
    </source>
</evidence>
<evidence type="ECO:0000256" key="3">
    <source>
        <dbReference type="ARBA" id="ARBA00023237"/>
    </source>
</evidence>
<feature type="region of interest" description="Disordered" evidence="5">
    <location>
        <begin position="474"/>
        <end position="493"/>
    </location>
</feature>
<evidence type="ECO:0000259" key="7">
    <source>
        <dbReference type="Pfam" id="PF00593"/>
    </source>
</evidence>
<dbReference type="Pfam" id="PF07715">
    <property type="entry name" value="Plug"/>
    <property type="match status" value="1"/>
</dbReference>
<dbReference type="OrthoDB" id="8727862at2"/>
<keyword evidence="3" id="KW-0998">Cell outer membrane</keyword>
<dbReference type="NCBIfam" id="TIGR01782">
    <property type="entry name" value="TonB-Xanth-Caul"/>
    <property type="match status" value="1"/>
</dbReference>
<dbReference type="eggNOG" id="COG1629">
    <property type="taxonomic scope" value="Bacteria"/>
</dbReference>
<dbReference type="eggNOG" id="COG4771">
    <property type="taxonomic scope" value="Bacteria"/>
</dbReference>
<keyword evidence="11" id="KW-1185">Reference proteome</keyword>
<dbReference type="EMBL" id="LT853882">
    <property type="protein sequence ID" value="SMQ99362.1"/>
    <property type="molecule type" value="Genomic_DNA"/>
</dbReference>
<evidence type="ECO:0000256" key="5">
    <source>
        <dbReference type="SAM" id="MobiDB-lite"/>
    </source>
</evidence>
<protein>
    <submittedName>
        <fullName evidence="10">TonB-dependent receptor</fullName>
    </submittedName>
    <submittedName>
        <fullName evidence="9">Vitamin B12 transporter BtuB</fullName>
    </submittedName>
</protein>
<dbReference type="Gene3D" id="2.40.170.20">
    <property type="entry name" value="TonB-dependent receptor, beta-barrel domain"/>
    <property type="match status" value="1"/>
</dbReference>
<comment type="similarity">
    <text evidence="4">Belongs to the TonB-dependent receptor family.</text>
</comment>
<dbReference type="PROSITE" id="PS51257">
    <property type="entry name" value="PROKAR_LIPOPROTEIN"/>
    <property type="match status" value="1"/>
</dbReference>
<dbReference type="InterPro" id="IPR012910">
    <property type="entry name" value="Plug_dom"/>
</dbReference>
<evidence type="ECO:0000256" key="6">
    <source>
        <dbReference type="SAM" id="SignalP"/>
    </source>
</evidence>
<dbReference type="PANTHER" id="PTHR40980:SF3">
    <property type="entry name" value="TONB-DEPENDENT RECEPTOR-LIKE BETA-BARREL DOMAIN-CONTAINING PROTEIN"/>
    <property type="match status" value="1"/>
</dbReference>
<feature type="signal peptide" evidence="6">
    <location>
        <begin position="1"/>
        <end position="37"/>
    </location>
</feature>
<dbReference type="Proteomes" id="UP000195953">
    <property type="component" value="Chromosome 1"/>
</dbReference>
<dbReference type="InterPro" id="IPR000531">
    <property type="entry name" value="Beta-barrel_TonB"/>
</dbReference>
<dbReference type="InterPro" id="IPR036942">
    <property type="entry name" value="Beta-barrel_TonB_sf"/>
</dbReference>
<dbReference type="EMBL" id="LT853885">
    <property type="protein sequence ID" value="SMR03393.1"/>
    <property type="molecule type" value="Genomic_DNA"/>
</dbReference>
<evidence type="ECO:0000313" key="9">
    <source>
        <dbReference type="EMBL" id="SMQ99362.1"/>
    </source>
</evidence>
<dbReference type="Pfam" id="PF00593">
    <property type="entry name" value="TonB_dep_Rec_b-barrel"/>
    <property type="match status" value="1"/>
</dbReference>
<comment type="subcellular location">
    <subcellularLocation>
        <location evidence="1 4">Cell outer membrane</location>
    </subcellularLocation>
</comment>
<dbReference type="GeneID" id="61894483"/>
<dbReference type="AlphaFoldDB" id="A0A1Y6HPN8"/>
<evidence type="ECO:0000313" key="10">
    <source>
        <dbReference type="EMBL" id="SMR03393.1"/>
    </source>
</evidence>
<name>A0A1Y6HPN8_9XANT</name>
<dbReference type="InterPro" id="IPR010104">
    <property type="entry name" value="TonB_rcpt_bac"/>
</dbReference>
<dbReference type="KEGG" id="xfr:BER92_10050"/>
<accession>A0A1Y6HPN8</accession>
<reference evidence="9 11" key="1">
    <citation type="submission" date="2017-05" db="EMBL/GenBank/DDBJ databases">
        <authorList>
            <person name="Blom J."/>
        </authorList>
    </citation>
    <scope>NUCLEOTIDE SEQUENCE [LARGE SCALE GENOMIC DNA]</scope>
    <source>
        <strain evidence="9">PD885</strain>
    </source>
</reference>
<feature type="domain" description="TonB-dependent receptor plug" evidence="8">
    <location>
        <begin position="77"/>
        <end position="176"/>
    </location>
</feature>
<evidence type="ECO:0000256" key="2">
    <source>
        <dbReference type="ARBA" id="ARBA00023136"/>
    </source>
</evidence>
<organism evidence="10 12">
    <name type="scientific">Xanthomonas fragariae</name>
    <dbReference type="NCBI Taxonomy" id="48664"/>
    <lineage>
        <taxon>Bacteria</taxon>
        <taxon>Pseudomonadati</taxon>
        <taxon>Pseudomonadota</taxon>
        <taxon>Gammaproteobacteria</taxon>
        <taxon>Lysobacterales</taxon>
        <taxon>Lysobacteraceae</taxon>
        <taxon>Xanthomonas</taxon>
    </lineage>
</organism>
<gene>
    <name evidence="9" type="primary">btuB_2</name>
    <name evidence="10" type="ORF">PD5205_02091</name>
    <name evidence="9" type="ORF">PD885_02119</name>
</gene>
<keyword evidence="10" id="KW-0675">Receptor</keyword>
<evidence type="ECO:0000313" key="11">
    <source>
        <dbReference type="Proteomes" id="UP000195877"/>
    </source>
</evidence>
<feature type="chain" id="PRO_5030038305" evidence="6">
    <location>
        <begin position="38"/>
        <end position="892"/>
    </location>
</feature>
<keyword evidence="2 4" id="KW-0472">Membrane</keyword>
<proteinExistence type="inferred from homology"/>
<dbReference type="SUPFAM" id="SSF56935">
    <property type="entry name" value="Porins"/>
    <property type="match status" value="1"/>
</dbReference>
<dbReference type="RefSeq" id="WP_002812934.1">
    <property type="nucleotide sequence ID" value="NZ_CP016830.1"/>
</dbReference>
<keyword evidence="4" id="KW-0798">TonB box</keyword>
<dbReference type="InterPro" id="IPR037066">
    <property type="entry name" value="Plug_dom_sf"/>
</dbReference>
<dbReference type="PANTHER" id="PTHR40980">
    <property type="entry name" value="PLUG DOMAIN-CONTAINING PROTEIN"/>
    <property type="match status" value="1"/>
</dbReference>
<sequence>MFISSKHAPFARRAIAHRPLTLWIGLALSCSAQALQAAPNADDAAQPDATQPTSTLDAVQVKGVRSSVESAIATKQSNSEISDSIVAEDIGKLPDNSVAAALQRVTGVQVARAGGEVGQVLVRGLPNVITTLDGRNVFTTVGRDVELADVPAELLRSVDVYKTTGAQFQEGGIAGVVDVHLRRPFDFVEDSTIAGSVSALRGDQSEKTVPNGSLTMSQRRDTDFGRIGWMGSVSYQRRPYQESNTLYGTYDLKPNPVDASQQLYVPYSAGGLMARGDRKRKSANFSFQWAPSENSEVYFDTLYIGYDNRPQVNYWLPFPGLATAENTESVSMRPGTNVLDGLVARDMLALSSTQAHKNASDTYQAALGGRWTGEHMRLSSELAYTYSSARNRSFTLDMNTQAPLLNMRSGGGAADIWITQADGSAYDITAPGNWELSQYYDSWNKQKGEEWAWRGDANIDLDVGPLRSLDVGARASRRTATNHSGDTGARDNITGKPIYLSDVPGLASVTPGNMIDGARAFTSDRWASANQDFLLQQSTQVRTLMGQTPDLPDENPALFFDDREDNYAVYAQLNYGFSLGSIPVDGRLGARATRLDSSLQGSQSLDGILSPLSIDRRIDKVLPNYSANLALLENLMLRLAGSTTITRPEFADLNPQLALYQSTESLPARGNGGNPQLRAVESRNADVSLEWYFRPGSLLSVAAFHRKIDGYIQNYAAEEVIGGIVYSISRPRNAGEGTLKGVEVGYAQFYDFLPGWWSGFGSQLNYTYISAEVDSPEGISQPLTNVSKNSCNAILMYEYARFSARLAYNWRGDYAVSFNSSGDQPEQINQGSEKWLDVAFNYELSKKLTLFAEATNLLGTTTNNYFGQRNGDFPREIASPERTYTLGFRFRL</sequence>